<feature type="signal peptide" evidence="5">
    <location>
        <begin position="1"/>
        <end position="32"/>
    </location>
</feature>
<dbReference type="InterPro" id="IPR050884">
    <property type="entry name" value="CNP_phosphodiesterase-III"/>
</dbReference>
<dbReference type="GO" id="GO:0004114">
    <property type="term" value="F:3',5'-cyclic-nucleotide phosphodiesterase activity"/>
    <property type="evidence" value="ECO:0007669"/>
    <property type="project" value="UniProtKB-EC"/>
</dbReference>
<evidence type="ECO:0000256" key="3">
    <source>
        <dbReference type="ARBA" id="ARBA00023004"/>
    </source>
</evidence>
<evidence type="ECO:0000256" key="1">
    <source>
        <dbReference type="ARBA" id="ARBA00022723"/>
    </source>
</evidence>
<dbReference type="AlphaFoldDB" id="A0A5C6DR99"/>
<evidence type="ECO:0000256" key="4">
    <source>
        <dbReference type="ARBA" id="ARBA00025742"/>
    </source>
</evidence>
<keyword evidence="5" id="KW-0732">Signal</keyword>
<keyword evidence="2 7" id="KW-0378">Hydrolase</keyword>
<dbReference type="GO" id="GO:0046872">
    <property type="term" value="F:metal ion binding"/>
    <property type="evidence" value="ECO:0007669"/>
    <property type="project" value="UniProtKB-KW"/>
</dbReference>
<dbReference type="PANTHER" id="PTHR42988">
    <property type="entry name" value="PHOSPHOHYDROLASE"/>
    <property type="match status" value="1"/>
</dbReference>
<comment type="caution">
    <text evidence="7">The sequence shown here is derived from an EMBL/GenBank/DDBJ whole genome shotgun (WGS) entry which is preliminary data.</text>
</comment>
<protein>
    <submittedName>
        <fullName evidence="7">3',5'-cyclic adenosine monophosphate phosphodiesterase CpdA</fullName>
        <ecNumber evidence="7">3.1.4.17</ecNumber>
    </submittedName>
</protein>
<dbReference type="EMBL" id="SJPY01000006">
    <property type="protein sequence ID" value="TWU38714.1"/>
    <property type="molecule type" value="Genomic_DNA"/>
</dbReference>
<keyword evidence="1" id="KW-0479">Metal-binding</keyword>
<evidence type="ECO:0000259" key="6">
    <source>
        <dbReference type="Pfam" id="PF00149"/>
    </source>
</evidence>
<name>A0A5C6DR99_9BACT</name>
<dbReference type="RefSeq" id="WP_197171761.1">
    <property type="nucleotide sequence ID" value="NZ_SJPY01000006.1"/>
</dbReference>
<dbReference type="InterPro" id="IPR004843">
    <property type="entry name" value="Calcineurin-like_PHP"/>
</dbReference>
<evidence type="ECO:0000313" key="8">
    <source>
        <dbReference type="Proteomes" id="UP000315471"/>
    </source>
</evidence>
<dbReference type="Proteomes" id="UP000315471">
    <property type="component" value="Unassembled WGS sequence"/>
</dbReference>
<dbReference type="Pfam" id="PF00149">
    <property type="entry name" value="Metallophos"/>
    <property type="match status" value="1"/>
</dbReference>
<feature type="domain" description="Calcineurin-like phosphoesterase" evidence="6">
    <location>
        <begin position="47"/>
        <end position="246"/>
    </location>
</feature>
<dbReference type="SUPFAM" id="SSF56300">
    <property type="entry name" value="Metallo-dependent phosphatases"/>
    <property type="match status" value="1"/>
</dbReference>
<dbReference type="PANTHER" id="PTHR42988:SF2">
    <property type="entry name" value="CYCLIC NUCLEOTIDE PHOSPHODIESTERASE CBUA0032-RELATED"/>
    <property type="match status" value="1"/>
</dbReference>
<organism evidence="7 8">
    <name type="scientific">Novipirellula aureliae</name>
    <dbReference type="NCBI Taxonomy" id="2527966"/>
    <lineage>
        <taxon>Bacteria</taxon>
        <taxon>Pseudomonadati</taxon>
        <taxon>Planctomycetota</taxon>
        <taxon>Planctomycetia</taxon>
        <taxon>Pirellulales</taxon>
        <taxon>Pirellulaceae</taxon>
        <taxon>Novipirellula</taxon>
    </lineage>
</organism>
<gene>
    <name evidence="7" type="primary">cpdA</name>
    <name evidence="7" type="ORF">Q31b_37920</name>
</gene>
<dbReference type="Gene3D" id="3.60.21.10">
    <property type="match status" value="1"/>
</dbReference>
<sequence length="314" mass="34521" precursor="true">MSLHLIPASRRRFVQASLATAAVTLGCPWLMAATDESADQSADYWALLADTHIAANKDAVSRGVNMFDNLNKIIDELLAEENKPLGVIINGDCARLRGRPGDYATLRIALDRITAAGLPIHMTMGNHDDRDPFYAAFKKQKPDAALVDGKHVAIVPGRHANLFLVDSLNIVNEVSGKLGETQLQWLAKSLAEHRDKTAIVIGHHNPQFLPEGSTAEGSGLSDTAKFIDVLHSQPHVQAYFYGHTHNWNRNKTSGGVHLINQPPCAYVFNAKHPNGWVRLKVQDESLAVELRALNKQHTQHGESHTLEHRFAAVS</sequence>
<keyword evidence="3" id="KW-0408">Iron</keyword>
<comment type="similarity">
    <text evidence="4">Belongs to the cyclic nucleotide phosphodiesterase class-III family.</text>
</comment>
<evidence type="ECO:0000256" key="5">
    <source>
        <dbReference type="SAM" id="SignalP"/>
    </source>
</evidence>
<proteinExistence type="inferred from homology"/>
<feature type="chain" id="PRO_5023093412" evidence="5">
    <location>
        <begin position="33"/>
        <end position="314"/>
    </location>
</feature>
<dbReference type="InterPro" id="IPR006311">
    <property type="entry name" value="TAT_signal"/>
</dbReference>
<evidence type="ECO:0000256" key="2">
    <source>
        <dbReference type="ARBA" id="ARBA00022801"/>
    </source>
</evidence>
<dbReference type="EC" id="3.1.4.17" evidence="7"/>
<reference evidence="7 8" key="1">
    <citation type="submission" date="2019-02" db="EMBL/GenBank/DDBJ databases">
        <title>Deep-cultivation of Planctomycetes and their phenomic and genomic characterization uncovers novel biology.</title>
        <authorList>
            <person name="Wiegand S."/>
            <person name="Jogler M."/>
            <person name="Boedeker C."/>
            <person name="Pinto D."/>
            <person name="Vollmers J."/>
            <person name="Rivas-Marin E."/>
            <person name="Kohn T."/>
            <person name="Peeters S.H."/>
            <person name="Heuer A."/>
            <person name="Rast P."/>
            <person name="Oberbeckmann S."/>
            <person name="Bunk B."/>
            <person name="Jeske O."/>
            <person name="Meyerdierks A."/>
            <person name="Storesund J.E."/>
            <person name="Kallscheuer N."/>
            <person name="Luecker S."/>
            <person name="Lage O.M."/>
            <person name="Pohl T."/>
            <person name="Merkel B.J."/>
            <person name="Hornburger P."/>
            <person name="Mueller R.-W."/>
            <person name="Bruemmer F."/>
            <person name="Labrenz M."/>
            <person name="Spormann A.M."/>
            <person name="Op Den Camp H."/>
            <person name="Overmann J."/>
            <person name="Amann R."/>
            <person name="Jetten M.S.M."/>
            <person name="Mascher T."/>
            <person name="Medema M.H."/>
            <person name="Devos D.P."/>
            <person name="Kaster A.-K."/>
            <person name="Ovreas L."/>
            <person name="Rohde M."/>
            <person name="Galperin M.Y."/>
            <person name="Jogler C."/>
        </authorList>
    </citation>
    <scope>NUCLEOTIDE SEQUENCE [LARGE SCALE GENOMIC DNA]</scope>
    <source>
        <strain evidence="7 8">Q31b</strain>
    </source>
</reference>
<dbReference type="PROSITE" id="PS51318">
    <property type="entry name" value="TAT"/>
    <property type="match status" value="1"/>
</dbReference>
<dbReference type="InterPro" id="IPR029052">
    <property type="entry name" value="Metallo-depent_PP-like"/>
</dbReference>
<keyword evidence="8" id="KW-1185">Reference proteome</keyword>
<evidence type="ECO:0000313" key="7">
    <source>
        <dbReference type="EMBL" id="TWU38714.1"/>
    </source>
</evidence>
<accession>A0A5C6DR99</accession>